<keyword evidence="4" id="KW-0472">Membrane</keyword>
<evidence type="ECO:0000256" key="4">
    <source>
        <dbReference type="SAM" id="Phobius"/>
    </source>
</evidence>
<name>A0ABW2D983_9ACTN</name>
<dbReference type="EMBL" id="JBHSYS010000002">
    <property type="protein sequence ID" value="MFC6957298.1"/>
    <property type="molecule type" value="Genomic_DNA"/>
</dbReference>
<dbReference type="Proteomes" id="UP001596470">
    <property type="component" value="Unassembled WGS sequence"/>
</dbReference>
<proteinExistence type="predicted"/>
<dbReference type="RefSeq" id="WP_382348632.1">
    <property type="nucleotide sequence ID" value="NZ_JBHMBP010000002.1"/>
</dbReference>
<keyword evidence="2" id="KW-0503">Monooxygenase</keyword>
<dbReference type="PRINTS" id="PR00420">
    <property type="entry name" value="RNGMNOXGNASE"/>
</dbReference>
<reference evidence="7" key="1">
    <citation type="journal article" date="2019" name="Int. J. Syst. Evol. Microbiol.">
        <title>The Global Catalogue of Microorganisms (GCM) 10K type strain sequencing project: providing services to taxonomists for standard genome sequencing and annotation.</title>
        <authorList>
            <consortium name="The Broad Institute Genomics Platform"/>
            <consortium name="The Broad Institute Genome Sequencing Center for Infectious Disease"/>
            <person name="Wu L."/>
            <person name="Ma J."/>
        </authorList>
    </citation>
    <scope>NUCLEOTIDE SEQUENCE [LARGE SCALE GENOMIC DNA]</scope>
    <source>
        <strain evidence="7">KACC 12634</strain>
    </source>
</reference>
<dbReference type="PANTHER" id="PTHR13789">
    <property type="entry name" value="MONOOXYGENASE"/>
    <property type="match status" value="1"/>
</dbReference>
<feature type="domain" description="FAD-binding" evidence="5">
    <location>
        <begin position="287"/>
        <end position="350"/>
    </location>
</feature>
<comment type="caution">
    <text evidence="6">The sequence shown here is derived from an EMBL/GenBank/DDBJ whole genome shotgun (WGS) entry which is preliminary data.</text>
</comment>
<gene>
    <name evidence="6" type="ORF">ACFQS3_08840</name>
</gene>
<feature type="region of interest" description="Disordered" evidence="3">
    <location>
        <begin position="409"/>
        <end position="462"/>
    </location>
</feature>
<evidence type="ECO:0000313" key="7">
    <source>
        <dbReference type="Proteomes" id="UP001596470"/>
    </source>
</evidence>
<feature type="compositionally biased region" description="Pro residues" evidence="3">
    <location>
        <begin position="429"/>
        <end position="462"/>
    </location>
</feature>
<dbReference type="SUPFAM" id="SSF51905">
    <property type="entry name" value="FAD/NAD(P)-binding domain"/>
    <property type="match status" value="1"/>
</dbReference>
<evidence type="ECO:0000256" key="3">
    <source>
        <dbReference type="SAM" id="MobiDB-lite"/>
    </source>
</evidence>
<dbReference type="InterPro" id="IPR002938">
    <property type="entry name" value="FAD-bd"/>
</dbReference>
<organism evidence="6 7">
    <name type="scientific">Glycomyces mayteni</name>
    <dbReference type="NCBI Taxonomy" id="543887"/>
    <lineage>
        <taxon>Bacteria</taxon>
        <taxon>Bacillati</taxon>
        <taxon>Actinomycetota</taxon>
        <taxon>Actinomycetes</taxon>
        <taxon>Glycomycetales</taxon>
        <taxon>Glycomycetaceae</taxon>
        <taxon>Glycomyces</taxon>
    </lineage>
</organism>
<evidence type="ECO:0000256" key="2">
    <source>
        <dbReference type="ARBA" id="ARBA00023033"/>
    </source>
</evidence>
<dbReference type="Gene3D" id="3.50.50.60">
    <property type="entry name" value="FAD/NAD(P)-binding domain"/>
    <property type="match status" value="1"/>
</dbReference>
<keyword evidence="1" id="KW-0560">Oxidoreductase</keyword>
<dbReference type="InterPro" id="IPR050493">
    <property type="entry name" value="FAD-dep_Monooxygenase_BioMet"/>
</dbReference>
<protein>
    <submittedName>
        <fullName evidence="6">FAD-dependent oxidoreductase</fullName>
    </submittedName>
</protein>
<feature type="domain" description="FAD-binding" evidence="5">
    <location>
        <begin position="12"/>
        <end position="171"/>
    </location>
</feature>
<evidence type="ECO:0000259" key="5">
    <source>
        <dbReference type="Pfam" id="PF01494"/>
    </source>
</evidence>
<keyword evidence="4" id="KW-1133">Transmembrane helix</keyword>
<keyword evidence="4" id="KW-0812">Transmembrane</keyword>
<keyword evidence="7" id="KW-1185">Reference proteome</keyword>
<dbReference type="Pfam" id="PF01494">
    <property type="entry name" value="FAD_binding_3"/>
    <property type="match status" value="2"/>
</dbReference>
<dbReference type="PANTHER" id="PTHR13789:SF309">
    <property type="entry name" value="PUTATIVE (AFU_ORTHOLOGUE AFUA_6G14510)-RELATED"/>
    <property type="match status" value="1"/>
</dbReference>
<evidence type="ECO:0000256" key="1">
    <source>
        <dbReference type="ARBA" id="ARBA00023002"/>
    </source>
</evidence>
<dbReference type="InterPro" id="IPR036188">
    <property type="entry name" value="FAD/NAD-bd_sf"/>
</dbReference>
<feature type="transmembrane region" description="Helical" evidence="4">
    <location>
        <begin position="472"/>
        <end position="493"/>
    </location>
</feature>
<feature type="compositionally biased region" description="Low complexity" evidence="3">
    <location>
        <begin position="417"/>
        <end position="428"/>
    </location>
</feature>
<sequence>MTNEQHRKARTALVIGGGVGGPVAALALRKAGIDAQVFEAYRPGTGSKGGPLGLASNGLNALSVVGADADLAAAGMPTPRMVISSGTGKVLGAIDTDPALPGRVTLPRGRISELLQARAEADGVPITYGKRFEGAVDTGHSVIARFDDHTTAEADILIGADGIRSAVRGLIDPAVTPRYTGLVGLGGYIDGPAGIRPTDGDFRMVFGRRAFFGYLSDGESTGWFANMPYKRLADADLANTTFDMWMARMRGAFADDAGPAMTILDHVTPDGFIPPSPLEDLPHVPVWSKGRIVLIGDAAHATSPSSGQGASLAAESAVELAKCLRDLPVDRAFTAYESRRRARVERVIAEAARTNQSKAAGPLAARFRDALMPFFLSRFTTPEKTAWQYAHTIEWLWVRQAVIRCDAPRMTPSDPSAGPGVPETAATAPEPPALEPPALEPPALEPPALEPPALEPPAPGLPALPPRRRNPLLAWAIAGPLVGFFVGLTVGLAGNDPGGAGAADDDLFEAVKEECAVGSSDVRIGDDGDTLSIDRAGAEEMPGATLTQFSCILDELDVPDAVRDQMENTRALDGYQEAEFDGIEVSWTYHPDDGVNMTFTRSA</sequence>
<evidence type="ECO:0000313" key="6">
    <source>
        <dbReference type="EMBL" id="MFC6957298.1"/>
    </source>
</evidence>
<accession>A0ABW2D983</accession>